<sequence>MTGTLEQLAPDLWIVEGPIVDFYTCAYPTRMVIVRLANGDLWAWSPIAVDDDLAAQVNALGPVRHLVAPNKIHHLFLPQWIARWPDASLWGPQTLIDKRSDLSFDGVLSDGAPDDWAGQIDQYHLTNSSFLDEVEFVHLPSRTVILTDMSENFSEAFLRQHWKWWQRPIARLWKIVEGWGYAPLEVRLTFRDRASARAKIERMLASQPERVIMAHGEIARSNGAAYLRQAFGWLLT</sequence>
<evidence type="ECO:0000313" key="2">
    <source>
        <dbReference type="Proteomes" id="UP000284322"/>
    </source>
</evidence>
<organism evidence="1 2">
    <name type="scientific">Tsuneonella suprasediminis</name>
    <dbReference type="NCBI Taxonomy" id="2306996"/>
    <lineage>
        <taxon>Bacteria</taxon>
        <taxon>Pseudomonadati</taxon>
        <taxon>Pseudomonadota</taxon>
        <taxon>Alphaproteobacteria</taxon>
        <taxon>Sphingomonadales</taxon>
        <taxon>Erythrobacteraceae</taxon>
        <taxon>Tsuneonella</taxon>
    </lineage>
</organism>
<dbReference type="Pfam" id="PF14234">
    <property type="entry name" value="DUF4336"/>
    <property type="match status" value="1"/>
</dbReference>
<dbReference type="RefSeq" id="WP_120106298.1">
    <property type="nucleotide sequence ID" value="NZ_RAHJ01000003.1"/>
</dbReference>
<dbReference type="EMBL" id="RAHJ01000003">
    <property type="protein sequence ID" value="RJX71252.1"/>
    <property type="molecule type" value="Genomic_DNA"/>
</dbReference>
<protein>
    <submittedName>
        <fullName evidence="1">DUF4336 domain-containing protein</fullName>
    </submittedName>
</protein>
<keyword evidence="2" id="KW-1185">Reference proteome</keyword>
<dbReference type="AlphaFoldDB" id="A0A419R5T4"/>
<name>A0A419R5T4_9SPHN</name>
<evidence type="ECO:0000313" key="1">
    <source>
        <dbReference type="EMBL" id="RJX71252.1"/>
    </source>
</evidence>
<gene>
    <name evidence="1" type="ORF">D6858_01095</name>
</gene>
<dbReference type="SUPFAM" id="SSF56281">
    <property type="entry name" value="Metallo-hydrolase/oxidoreductase"/>
    <property type="match status" value="1"/>
</dbReference>
<dbReference type="PANTHER" id="PTHR33835:SF1">
    <property type="entry name" value="METALLO-BETA-LACTAMASE DOMAIN-CONTAINING PROTEIN"/>
    <property type="match status" value="1"/>
</dbReference>
<proteinExistence type="predicted"/>
<dbReference type="PANTHER" id="PTHR33835">
    <property type="entry name" value="YALI0C07656P"/>
    <property type="match status" value="1"/>
</dbReference>
<comment type="caution">
    <text evidence="1">The sequence shown here is derived from an EMBL/GenBank/DDBJ whole genome shotgun (WGS) entry which is preliminary data.</text>
</comment>
<dbReference type="InterPro" id="IPR036866">
    <property type="entry name" value="RibonucZ/Hydroxyglut_hydro"/>
</dbReference>
<dbReference type="OrthoDB" id="450111at2"/>
<accession>A0A419R5T4</accession>
<reference evidence="1 2" key="1">
    <citation type="submission" date="2018-09" db="EMBL/GenBank/DDBJ databases">
        <title>Altererythrobacter sp.Ery1 and Ery12, the genome sequencing of novel strains in genus Alterythrobacter.</title>
        <authorList>
            <person name="Cheng H."/>
            <person name="Wu Y.-H."/>
            <person name="Fang C."/>
            <person name="Xu X.-W."/>
        </authorList>
    </citation>
    <scope>NUCLEOTIDE SEQUENCE [LARGE SCALE GENOMIC DNA]</scope>
    <source>
        <strain evidence="1 2">Ery12</strain>
    </source>
</reference>
<dbReference type="Proteomes" id="UP000284322">
    <property type="component" value="Unassembled WGS sequence"/>
</dbReference>
<dbReference type="InterPro" id="IPR025638">
    <property type="entry name" value="DUF4336"/>
</dbReference>